<reference evidence="2 3" key="1">
    <citation type="submission" date="2008-10" db="EMBL/GenBank/DDBJ databases">
        <title>Draft genome sequence of Desulvovibrio piger (ATCC 29098).</title>
        <authorList>
            <person name="Sudarsanam P."/>
            <person name="Ley R."/>
            <person name="Guruge J."/>
            <person name="Turnbaugh P.J."/>
            <person name="Mahowald M."/>
            <person name="Liep D."/>
            <person name="Gordon J."/>
        </authorList>
    </citation>
    <scope>NUCLEOTIDE SEQUENCE [LARGE SCALE GENOMIC DNA]</scope>
    <source>
        <strain evidence="2 3">ATCC 29098</strain>
    </source>
</reference>
<sequence length="69" mass="7905">MRGREKKFVLCPQQLDFKPILAEQVLSAAVRFSPARPWFPREPARSLTASPHRLRPPFSARPAAPYAYQ</sequence>
<comment type="caution">
    <text evidence="2">The sequence shown here is derived from an EMBL/GenBank/DDBJ whole genome shotgun (WGS) entry which is preliminary data.</text>
</comment>
<gene>
    <name evidence="2" type="ORF">DESPIG_02100</name>
</gene>
<reference evidence="2 3" key="2">
    <citation type="submission" date="2008-10" db="EMBL/GenBank/DDBJ databases">
        <authorList>
            <person name="Fulton L."/>
            <person name="Clifton S."/>
            <person name="Fulton B."/>
            <person name="Xu J."/>
            <person name="Minx P."/>
            <person name="Pepin K.H."/>
            <person name="Johnson M."/>
            <person name="Bhonagiri V."/>
            <person name="Nash W.E."/>
            <person name="Mardis E.R."/>
            <person name="Wilson R.K."/>
        </authorList>
    </citation>
    <scope>NUCLEOTIDE SEQUENCE [LARGE SCALE GENOMIC DNA]</scope>
    <source>
        <strain evidence="2 3">ATCC 29098</strain>
    </source>
</reference>
<proteinExistence type="predicted"/>
<evidence type="ECO:0000313" key="2">
    <source>
        <dbReference type="EMBL" id="EEB33035.1"/>
    </source>
</evidence>
<name>B6WVI4_9BACT</name>
<protein>
    <submittedName>
        <fullName evidence="2">Uncharacterized protein</fullName>
    </submittedName>
</protein>
<feature type="region of interest" description="Disordered" evidence="1">
    <location>
        <begin position="40"/>
        <end position="69"/>
    </location>
</feature>
<dbReference type="Proteomes" id="UP000003676">
    <property type="component" value="Unassembled WGS sequence"/>
</dbReference>
<organism evidence="2 3">
    <name type="scientific">Desulfovibrio piger ATCC 29098</name>
    <dbReference type="NCBI Taxonomy" id="411464"/>
    <lineage>
        <taxon>Bacteria</taxon>
        <taxon>Pseudomonadati</taxon>
        <taxon>Thermodesulfobacteriota</taxon>
        <taxon>Desulfovibrionia</taxon>
        <taxon>Desulfovibrionales</taxon>
        <taxon>Desulfovibrionaceae</taxon>
        <taxon>Desulfovibrio</taxon>
    </lineage>
</organism>
<accession>B6WVI4</accession>
<dbReference type="HOGENOM" id="CLU_2769115_0_0_7"/>
<evidence type="ECO:0000313" key="3">
    <source>
        <dbReference type="Proteomes" id="UP000003676"/>
    </source>
</evidence>
<dbReference type="EMBL" id="ABXU01000064">
    <property type="protein sequence ID" value="EEB33035.1"/>
    <property type="molecule type" value="Genomic_DNA"/>
</dbReference>
<evidence type="ECO:0000256" key="1">
    <source>
        <dbReference type="SAM" id="MobiDB-lite"/>
    </source>
</evidence>
<dbReference type="AlphaFoldDB" id="B6WVI4"/>